<dbReference type="Proteomes" id="UP000242450">
    <property type="component" value="Chromosome 16"/>
</dbReference>
<name>A0A212CN35_CEREH</name>
<evidence type="ECO:0000256" key="3">
    <source>
        <dbReference type="ARBA" id="ARBA00022989"/>
    </source>
</evidence>
<keyword evidence="3" id="KW-1133">Transmembrane helix</keyword>
<evidence type="ECO:0000256" key="4">
    <source>
        <dbReference type="ARBA" id="ARBA00023136"/>
    </source>
</evidence>
<dbReference type="PANTHER" id="PTHR21859:SF56">
    <property type="entry name" value="SPATA31 DOMAIN-CONTAINING PROTEIN"/>
    <property type="match status" value="1"/>
</dbReference>
<keyword evidence="9" id="KW-1185">Reference proteome</keyword>
<evidence type="ECO:0000313" key="9">
    <source>
        <dbReference type="Proteomes" id="UP000242450"/>
    </source>
</evidence>
<dbReference type="OrthoDB" id="10575598at2759"/>
<organism evidence="8 9">
    <name type="scientific">Cervus elaphus hippelaphus</name>
    <name type="common">European red deer</name>
    <dbReference type="NCBI Taxonomy" id="46360"/>
    <lineage>
        <taxon>Eukaryota</taxon>
        <taxon>Metazoa</taxon>
        <taxon>Chordata</taxon>
        <taxon>Craniata</taxon>
        <taxon>Vertebrata</taxon>
        <taxon>Euteleostomi</taxon>
        <taxon>Mammalia</taxon>
        <taxon>Eutheria</taxon>
        <taxon>Laurasiatheria</taxon>
        <taxon>Artiodactyla</taxon>
        <taxon>Ruminantia</taxon>
        <taxon>Pecora</taxon>
        <taxon>Cervidae</taxon>
        <taxon>Cervinae</taxon>
        <taxon>Cervus</taxon>
    </lineage>
</organism>
<sequence>MKLEGPGERGCLEALEEIWDVTSPLQRHLGRFPDKGNFHQVSSQDTPGQMCKGTPPGAQQLWRKKPAPTMSSVSPLPKRPLPRASSFSPALVSIHSDSSLRASPTPQSLLPLDSLPPTCFLSFPTMELPSTSAPRGSLLSLPQGDPMAVTLGTTPQRSSPGSPWRPAIGAAKEWSFSTLTHLGTQKNNLPHTLQRHDFGETPETGR</sequence>
<evidence type="ECO:0000256" key="5">
    <source>
        <dbReference type="ARBA" id="ARBA00035009"/>
    </source>
</evidence>
<dbReference type="InterPro" id="IPR027970">
    <property type="entry name" value="SPATA31-like"/>
</dbReference>
<feature type="region of interest" description="Disordered" evidence="6">
    <location>
        <begin position="181"/>
        <end position="206"/>
    </location>
</feature>
<comment type="caution">
    <text evidence="8">The sequence shown here is derived from an EMBL/GenBank/DDBJ whole genome shotgun (WGS) entry which is preliminary data.</text>
</comment>
<feature type="compositionally biased region" description="Basic and acidic residues" evidence="6">
    <location>
        <begin position="194"/>
        <end position="206"/>
    </location>
</feature>
<evidence type="ECO:0000256" key="1">
    <source>
        <dbReference type="ARBA" id="ARBA00004167"/>
    </source>
</evidence>
<dbReference type="AlphaFoldDB" id="A0A212CN35"/>
<proteinExistence type="inferred from homology"/>
<dbReference type="Pfam" id="PF15371">
    <property type="entry name" value="DUF4599"/>
    <property type="match status" value="1"/>
</dbReference>
<accession>A0A212CN35</accession>
<gene>
    <name evidence="8" type="ORF">Celaphus_00017177</name>
</gene>
<dbReference type="PANTHER" id="PTHR21859">
    <property type="entry name" value="ACROSOME-SPECIFIC PROTEIN"/>
    <property type="match status" value="1"/>
</dbReference>
<evidence type="ECO:0000256" key="6">
    <source>
        <dbReference type="SAM" id="MobiDB-lite"/>
    </source>
</evidence>
<dbReference type="GO" id="GO:0016020">
    <property type="term" value="C:membrane"/>
    <property type="evidence" value="ECO:0007669"/>
    <property type="project" value="UniProtKB-SubCell"/>
</dbReference>
<feature type="compositionally biased region" description="Polar residues" evidence="6">
    <location>
        <begin position="181"/>
        <end position="191"/>
    </location>
</feature>
<feature type="region of interest" description="Disordered" evidence="6">
    <location>
        <begin position="32"/>
        <end position="84"/>
    </location>
</feature>
<evidence type="ECO:0000313" key="8">
    <source>
        <dbReference type="EMBL" id="OWK07350.1"/>
    </source>
</evidence>
<comment type="subcellular location">
    <subcellularLocation>
        <location evidence="1">Membrane</location>
        <topology evidence="1">Single-pass membrane protein</topology>
    </subcellularLocation>
</comment>
<protein>
    <recommendedName>
        <fullName evidence="7">SPATA31-like domain-containing protein</fullName>
    </recommendedName>
</protein>
<comment type="similarity">
    <text evidence="5">Belongs to the SPATA31 family.</text>
</comment>
<evidence type="ECO:0000259" key="7">
    <source>
        <dbReference type="Pfam" id="PF15371"/>
    </source>
</evidence>
<keyword evidence="4" id="KW-0472">Membrane</keyword>
<keyword evidence="2" id="KW-0812">Transmembrane</keyword>
<evidence type="ECO:0000256" key="2">
    <source>
        <dbReference type="ARBA" id="ARBA00022692"/>
    </source>
</evidence>
<dbReference type="EMBL" id="MKHE01000016">
    <property type="protein sequence ID" value="OWK07350.1"/>
    <property type="molecule type" value="Genomic_DNA"/>
</dbReference>
<feature type="domain" description="SPATA31-like" evidence="7">
    <location>
        <begin position="7"/>
        <end position="78"/>
    </location>
</feature>
<reference evidence="8 9" key="1">
    <citation type="journal article" date="2018" name="Mol. Genet. Genomics">
        <title>The red deer Cervus elaphus genome CerEla1.0: sequencing, annotating, genes, and chromosomes.</title>
        <authorList>
            <person name="Bana N.A."/>
            <person name="Nyiri A."/>
            <person name="Nagy J."/>
            <person name="Frank K."/>
            <person name="Nagy T."/>
            <person name="Steger V."/>
            <person name="Schiller M."/>
            <person name="Lakatos P."/>
            <person name="Sugar L."/>
            <person name="Horn P."/>
            <person name="Barta E."/>
            <person name="Orosz L."/>
        </authorList>
    </citation>
    <scope>NUCLEOTIDE SEQUENCE [LARGE SCALE GENOMIC DNA]</scope>
    <source>
        <strain evidence="8">Hungarian</strain>
    </source>
</reference>